<dbReference type="Proteomes" id="UP000006038">
    <property type="component" value="Unassembled WGS sequence"/>
</dbReference>
<sequence length="157" mass="16909">MQEEKKVRCDRGYPERARSSSGTPCSAATSASPPPPRCAAAAATTRRSTRAPPAACAPHHTTNRFRHRSGTTARAKGECRKSSGADAYEAMRAAARKQVEAIPGDLVGIRRRGGPGVRGGVRRREEAAAAAAARAERYPFLSLEKGMENWRYWASSI</sequence>
<dbReference type="EnsemblPlants" id="OB02G33870.1">
    <property type="protein sequence ID" value="OB02G33870.1"/>
    <property type="gene ID" value="OB02G33870"/>
</dbReference>
<proteinExistence type="predicted"/>
<feature type="compositionally biased region" description="Low complexity" evidence="1">
    <location>
        <begin position="38"/>
        <end position="58"/>
    </location>
</feature>
<organism evidence="2">
    <name type="scientific">Oryza brachyantha</name>
    <name type="common">malo sina</name>
    <dbReference type="NCBI Taxonomy" id="4533"/>
    <lineage>
        <taxon>Eukaryota</taxon>
        <taxon>Viridiplantae</taxon>
        <taxon>Streptophyta</taxon>
        <taxon>Embryophyta</taxon>
        <taxon>Tracheophyta</taxon>
        <taxon>Spermatophyta</taxon>
        <taxon>Magnoliopsida</taxon>
        <taxon>Liliopsida</taxon>
        <taxon>Poales</taxon>
        <taxon>Poaceae</taxon>
        <taxon>BOP clade</taxon>
        <taxon>Oryzoideae</taxon>
        <taxon>Oryzeae</taxon>
        <taxon>Oryzinae</taxon>
        <taxon>Oryza</taxon>
    </lineage>
</organism>
<accession>J3LFH0</accession>
<evidence type="ECO:0000256" key="1">
    <source>
        <dbReference type="SAM" id="MobiDB-lite"/>
    </source>
</evidence>
<dbReference type="AlphaFoldDB" id="J3LFH0"/>
<dbReference type="HOGENOM" id="CLU_1680618_0_0_1"/>
<evidence type="ECO:0000313" key="3">
    <source>
        <dbReference type="Proteomes" id="UP000006038"/>
    </source>
</evidence>
<feature type="compositionally biased region" description="Basic and acidic residues" evidence="1">
    <location>
        <begin position="1"/>
        <end position="18"/>
    </location>
</feature>
<reference evidence="2" key="1">
    <citation type="submission" date="2013-04" db="UniProtKB">
        <authorList>
            <consortium name="EnsemblPlants"/>
        </authorList>
    </citation>
    <scope>IDENTIFICATION</scope>
</reference>
<dbReference type="Gramene" id="OB02G33870.1">
    <property type="protein sequence ID" value="OB02G33870.1"/>
    <property type="gene ID" value="OB02G33870"/>
</dbReference>
<evidence type="ECO:0000313" key="2">
    <source>
        <dbReference type="EnsemblPlants" id="OB02G33870.1"/>
    </source>
</evidence>
<name>J3LFH0_ORYBR</name>
<keyword evidence="3" id="KW-1185">Reference proteome</keyword>
<feature type="region of interest" description="Disordered" evidence="1">
    <location>
        <begin position="1"/>
        <end position="78"/>
    </location>
</feature>
<protein>
    <submittedName>
        <fullName evidence="2">Uncharacterized protein</fullName>
    </submittedName>
</protein>